<proteinExistence type="predicted"/>
<name>A0A0M6WBQ8_9FIRM</name>
<dbReference type="RefSeq" id="WP_242853304.1">
    <property type="nucleotide sequence ID" value="NZ_CP173697.1"/>
</dbReference>
<organism evidence="1 3">
    <name type="scientific">Roseburia faecis</name>
    <dbReference type="NCBI Taxonomy" id="301302"/>
    <lineage>
        <taxon>Bacteria</taxon>
        <taxon>Bacillati</taxon>
        <taxon>Bacillota</taxon>
        <taxon>Clostridia</taxon>
        <taxon>Lachnospirales</taxon>
        <taxon>Lachnospiraceae</taxon>
        <taxon>Roseburia</taxon>
    </lineage>
</organism>
<evidence type="ECO:0000313" key="2">
    <source>
        <dbReference type="EMBL" id="CUM90310.1"/>
    </source>
</evidence>
<protein>
    <submittedName>
        <fullName evidence="1">Uncharacterized protein</fullName>
    </submittedName>
</protein>
<dbReference type="EMBL" id="CVRR01000005">
    <property type="protein sequence ID" value="CRL33245.1"/>
    <property type="molecule type" value="Genomic_DNA"/>
</dbReference>
<reference evidence="1" key="1">
    <citation type="submission" date="2015-05" db="EMBL/GenBank/DDBJ databases">
        <authorList>
            <person name="Wang D.B."/>
            <person name="Wang M."/>
        </authorList>
    </citation>
    <scope>NUCLEOTIDE SEQUENCE [LARGE SCALE GENOMIC DNA]</scope>
    <source>
        <strain evidence="1">M72</strain>
    </source>
</reference>
<accession>A0A0M6WBQ8</accession>
<gene>
    <name evidence="2" type="ORF">ERS852420_01421</name>
    <name evidence="1" type="ORF">M72_01591</name>
</gene>
<evidence type="ECO:0000313" key="4">
    <source>
        <dbReference type="Proteomes" id="UP000095495"/>
    </source>
</evidence>
<keyword evidence="3" id="KW-1185">Reference proteome</keyword>
<dbReference type="AlphaFoldDB" id="A0A0M6WBQ8"/>
<dbReference type="EMBL" id="CYXV01000005">
    <property type="protein sequence ID" value="CUM90310.1"/>
    <property type="molecule type" value="Genomic_DNA"/>
</dbReference>
<evidence type="ECO:0000313" key="3">
    <source>
        <dbReference type="Proteomes" id="UP000049979"/>
    </source>
</evidence>
<dbReference type="Proteomes" id="UP000049979">
    <property type="component" value="Unassembled WGS sequence"/>
</dbReference>
<dbReference type="STRING" id="301302.ERS852420_01421"/>
<sequence>MVSRRKDVECHQCGNAQMRLTNLDLEKYTSMSEQDRVSYADAWLYIHNRQKD</sequence>
<evidence type="ECO:0000313" key="1">
    <source>
        <dbReference type="EMBL" id="CRL33245.1"/>
    </source>
</evidence>
<reference evidence="3" key="2">
    <citation type="submission" date="2015-05" db="EMBL/GenBank/DDBJ databases">
        <authorList>
            <consortium name="Pathogen Informatics"/>
        </authorList>
    </citation>
    <scope>NUCLEOTIDE SEQUENCE [LARGE SCALE GENOMIC DNA]</scope>
    <source>
        <strain evidence="2 4">2789STDY5608863</strain>
        <strain evidence="3">M72</strain>
    </source>
</reference>
<dbReference type="Proteomes" id="UP000095495">
    <property type="component" value="Unassembled WGS sequence"/>
</dbReference>